<dbReference type="Pfam" id="PF09587">
    <property type="entry name" value="PGA_cap"/>
    <property type="match status" value="1"/>
</dbReference>
<evidence type="ECO:0000259" key="2">
    <source>
        <dbReference type="SMART" id="SM00854"/>
    </source>
</evidence>
<dbReference type="InterPro" id="IPR019079">
    <property type="entry name" value="Capsule_synth_CapA"/>
</dbReference>
<comment type="caution">
    <text evidence="3">The sequence shown here is derived from an EMBL/GenBank/DDBJ whole genome shotgun (WGS) entry which is preliminary data.</text>
</comment>
<proteinExistence type="inferred from homology"/>
<dbReference type="SMART" id="SM00854">
    <property type="entry name" value="PGA_cap"/>
    <property type="match status" value="1"/>
</dbReference>
<sequence length="326" mass="37177">MRITVVGDIMCHSSQLNSYYNPKTKNYDTSRSFELIRNRFEQSDLVLGNLETTLVKNPSDYSGYPRFGSPIDLATSLKNAGFHVLSTANNHSADKGSPGIDITIETVRKENMVPIGSYQSQQDYDLRRHFSVIKNNLKIAIYNYTYSTNGIKVPDGRIVRLIDEKTITEDMEHAKSIGMDLIIVWFHFGTEYQIKPDASQLRWVNFALNLGADVILGGHPHVVQRIDKINDQLVAYSLGNFLSAQNHPFTDGGIILNFNFSIDGNGQKLITDVAYESVWIYPHGYQIIPINEIDRENFKIPLNKHYRKKASDYKMQFDKVMSENKL</sequence>
<organism evidence="3 4">
    <name type="scientific">Leptospira ognonensis</name>
    <dbReference type="NCBI Taxonomy" id="2484945"/>
    <lineage>
        <taxon>Bacteria</taxon>
        <taxon>Pseudomonadati</taxon>
        <taxon>Spirochaetota</taxon>
        <taxon>Spirochaetia</taxon>
        <taxon>Leptospirales</taxon>
        <taxon>Leptospiraceae</taxon>
        <taxon>Leptospira</taxon>
    </lineage>
</organism>
<dbReference type="AlphaFoldDB" id="A0A4R9KBP0"/>
<dbReference type="CDD" id="cd07381">
    <property type="entry name" value="MPP_CapA"/>
    <property type="match status" value="1"/>
</dbReference>
<protein>
    <submittedName>
        <fullName evidence="3">CapA family protein</fullName>
    </submittedName>
</protein>
<keyword evidence="4" id="KW-1185">Reference proteome</keyword>
<dbReference type="InterPro" id="IPR052169">
    <property type="entry name" value="CW_Biosynth-Accessory"/>
</dbReference>
<dbReference type="Gene3D" id="3.60.21.10">
    <property type="match status" value="1"/>
</dbReference>
<dbReference type="PANTHER" id="PTHR33393:SF12">
    <property type="entry name" value="CAPSULE BIOSYNTHESIS PROTEIN CAPA"/>
    <property type="match status" value="1"/>
</dbReference>
<dbReference type="EMBL" id="RQGD01000005">
    <property type="protein sequence ID" value="TGL63199.1"/>
    <property type="molecule type" value="Genomic_DNA"/>
</dbReference>
<evidence type="ECO:0000313" key="3">
    <source>
        <dbReference type="EMBL" id="TGL63199.1"/>
    </source>
</evidence>
<evidence type="ECO:0000313" key="4">
    <source>
        <dbReference type="Proteomes" id="UP000297693"/>
    </source>
</evidence>
<gene>
    <name evidence="3" type="ORF">EHQ58_01660</name>
</gene>
<dbReference type="SUPFAM" id="SSF56300">
    <property type="entry name" value="Metallo-dependent phosphatases"/>
    <property type="match status" value="1"/>
</dbReference>
<dbReference type="Proteomes" id="UP000297693">
    <property type="component" value="Unassembled WGS sequence"/>
</dbReference>
<reference evidence="3" key="1">
    <citation type="journal article" date="2019" name="PLoS Negl. Trop. Dis.">
        <title>Revisiting the worldwide diversity of Leptospira species in the environment.</title>
        <authorList>
            <person name="Vincent A.T."/>
            <person name="Schiettekatte O."/>
            <person name="Bourhy P."/>
            <person name="Veyrier F.J."/>
            <person name="Picardeau M."/>
        </authorList>
    </citation>
    <scope>NUCLEOTIDE SEQUENCE [LARGE SCALE GENOMIC DNA]</scope>
    <source>
        <strain evidence="3">201702476</strain>
    </source>
</reference>
<evidence type="ECO:0000256" key="1">
    <source>
        <dbReference type="ARBA" id="ARBA00005662"/>
    </source>
</evidence>
<comment type="similarity">
    <text evidence="1">Belongs to the CapA family.</text>
</comment>
<dbReference type="OrthoDB" id="9810906at2"/>
<dbReference type="InterPro" id="IPR029052">
    <property type="entry name" value="Metallo-depent_PP-like"/>
</dbReference>
<feature type="domain" description="Capsule synthesis protein CapA" evidence="2">
    <location>
        <begin position="2"/>
        <end position="245"/>
    </location>
</feature>
<dbReference type="PANTHER" id="PTHR33393">
    <property type="entry name" value="POLYGLUTAMINE SYNTHESIS ACCESSORY PROTEIN RV0574C-RELATED"/>
    <property type="match status" value="1"/>
</dbReference>
<name>A0A4R9KBP0_9LEPT</name>
<accession>A0A4R9KBP0</accession>